<sequence>MTARNAEVSRFAPPPEAKNRGPGLGIGDWGNSGVIQGLAKGVEVPATLIEAVVQVGGEGVANGRISYLLHLDSSNDSTSRCTVVLIIMYTKAIALAILAVAGVQAQSDYDYEDSDPTPTMASTSYMPAPTGASPSGYMPMPNNGTGPYGSGSGGAGATGSMAGSGMGGGSATATNTPIYTGAASAQKAAGGVAGLGLALIGLL</sequence>
<organism evidence="2 3">
    <name type="scientific">Hortaea werneckii</name>
    <name type="common">Black yeast</name>
    <name type="synonym">Cladosporium werneckii</name>
    <dbReference type="NCBI Taxonomy" id="91943"/>
    <lineage>
        <taxon>Eukaryota</taxon>
        <taxon>Fungi</taxon>
        <taxon>Dikarya</taxon>
        <taxon>Ascomycota</taxon>
        <taxon>Pezizomycotina</taxon>
        <taxon>Dothideomycetes</taxon>
        <taxon>Dothideomycetidae</taxon>
        <taxon>Mycosphaerellales</taxon>
        <taxon>Teratosphaeriaceae</taxon>
        <taxon>Hortaea</taxon>
    </lineage>
</organism>
<feature type="compositionally biased region" description="Polar residues" evidence="1">
    <location>
        <begin position="116"/>
        <end position="125"/>
    </location>
</feature>
<comment type="caution">
    <text evidence="2">The sequence shown here is derived from an EMBL/GenBank/DDBJ whole genome shotgun (WGS) entry which is preliminary data.</text>
</comment>
<gene>
    <name evidence="2" type="ORF">D0867_01252</name>
</gene>
<name>A0A3M7AAX5_HORWE</name>
<proteinExistence type="predicted"/>
<feature type="region of interest" description="Disordered" evidence="1">
    <location>
        <begin position="1"/>
        <end position="23"/>
    </location>
</feature>
<evidence type="ECO:0000256" key="1">
    <source>
        <dbReference type="SAM" id="MobiDB-lite"/>
    </source>
</evidence>
<feature type="region of interest" description="Disordered" evidence="1">
    <location>
        <begin position="111"/>
        <end position="144"/>
    </location>
</feature>
<evidence type="ECO:0000313" key="3">
    <source>
        <dbReference type="Proteomes" id="UP000271337"/>
    </source>
</evidence>
<evidence type="ECO:0000313" key="2">
    <source>
        <dbReference type="EMBL" id="RMY24633.1"/>
    </source>
</evidence>
<dbReference type="Proteomes" id="UP000271337">
    <property type="component" value="Unassembled WGS sequence"/>
</dbReference>
<dbReference type="EMBL" id="QWIL01000073">
    <property type="protein sequence ID" value="RMY24633.1"/>
    <property type="molecule type" value="Genomic_DNA"/>
</dbReference>
<reference evidence="2 3" key="1">
    <citation type="journal article" date="2018" name="BMC Genomics">
        <title>Genomic evidence for intraspecific hybridization in a clonal and extremely halotolerant yeast.</title>
        <authorList>
            <person name="Gostincar C."/>
            <person name="Stajich J.E."/>
            <person name="Zupancic J."/>
            <person name="Zalar P."/>
            <person name="Gunde-Cimerman N."/>
        </authorList>
    </citation>
    <scope>NUCLEOTIDE SEQUENCE [LARGE SCALE GENOMIC DNA]</scope>
    <source>
        <strain evidence="2 3">EXF-6669</strain>
    </source>
</reference>
<protein>
    <submittedName>
        <fullName evidence="2">Uncharacterized protein</fullName>
    </submittedName>
</protein>
<dbReference type="AlphaFoldDB" id="A0A3M7AAX5"/>
<accession>A0A3M7AAX5</accession>